<comment type="catalytic activity">
    <reaction evidence="7">
        <text>DNA(n) + a 2'-deoxyribonucleoside 5'-triphosphate = DNA(n+1) + diphosphate</text>
        <dbReference type="Rhea" id="RHEA:22508"/>
        <dbReference type="Rhea" id="RHEA-COMP:17339"/>
        <dbReference type="Rhea" id="RHEA-COMP:17340"/>
        <dbReference type="ChEBI" id="CHEBI:33019"/>
        <dbReference type="ChEBI" id="CHEBI:61560"/>
        <dbReference type="ChEBI" id="CHEBI:173112"/>
        <dbReference type="EC" id="2.7.7.7"/>
    </reaction>
</comment>
<dbReference type="GO" id="GO:0042578">
    <property type="term" value="F:phosphoric ester hydrolase activity"/>
    <property type="evidence" value="ECO:0007669"/>
    <property type="project" value="TreeGrafter"/>
</dbReference>
<dbReference type="Gene3D" id="1.10.150.20">
    <property type="entry name" value="5' to 3' exonuclease, C-terminal subdomain"/>
    <property type="match status" value="1"/>
</dbReference>
<accession>A0A0G0XVV1</accession>
<evidence type="ECO:0000256" key="1">
    <source>
        <dbReference type="ARBA" id="ARBA00012417"/>
    </source>
</evidence>
<dbReference type="SUPFAM" id="SSF89550">
    <property type="entry name" value="PHP domain-like"/>
    <property type="match status" value="1"/>
</dbReference>
<dbReference type="InterPro" id="IPR002054">
    <property type="entry name" value="DNA-dir_DNA_pol_X"/>
</dbReference>
<dbReference type="InterPro" id="IPR029398">
    <property type="entry name" value="PolB_thumb"/>
</dbReference>
<proteinExistence type="predicted"/>
<keyword evidence="6" id="KW-0234">DNA repair</keyword>
<keyword evidence="5" id="KW-0239">DNA-directed DNA polymerase</keyword>
<dbReference type="SMART" id="SM00481">
    <property type="entry name" value="POLIIIAc"/>
    <property type="match status" value="1"/>
</dbReference>
<dbReference type="InterPro" id="IPR003141">
    <property type="entry name" value="Pol/His_phosphatase_N"/>
</dbReference>
<evidence type="ECO:0000256" key="6">
    <source>
        <dbReference type="ARBA" id="ARBA00023204"/>
    </source>
</evidence>
<dbReference type="InterPro" id="IPR016195">
    <property type="entry name" value="Pol/histidinol_Pase-like"/>
</dbReference>
<dbReference type="AlphaFoldDB" id="A0A0G0XVV1"/>
<dbReference type="Gene3D" id="1.10.150.110">
    <property type="entry name" value="DNA polymerase beta, N-terminal domain-like"/>
    <property type="match status" value="1"/>
</dbReference>
<dbReference type="GO" id="GO:0003887">
    <property type="term" value="F:DNA-directed DNA polymerase activity"/>
    <property type="evidence" value="ECO:0007669"/>
    <property type="project" value="UniProtKB-KW"/>
</dbReference>
<evidence type="ECO:0000313" key="10">
    <source>
        <dbReference type="EMBL" id="KKR92062.1"/>
    </source>
</evidence>
<dbReference type="Pfam" id="PF14716">
    <property type="entry name" value="HHH_8"/>
    <property type="match status" value="1"/>
</dbReference>
<dbReference type="PANTHER" id="PTHR36928:SF1">
    <property type="entry name" value="PHOSPHATASE YCDX-RELATED"/>
    <property type="match status" value="1"/>
</dbReference>
<evidence type="ECO:0000259" key="9">
    <source>
        <dbReference type="SMART" id="SM00483"/>
    </source>
</evidence>
<keyword evidence="2" id="KW-0808">Transferase</keyword>
<dbReference type="GO" id="GO:0003677">
    <property type="term" value="F:DNA binding"/>
    <property type="evidence" value="ECO:0007669"/>
    <property type="project" value="InterPro"/>
</dbReference>
<protein>
    <recommendedName>
        <fullName evidence="1">DNA-directed DNA polymerase</fullName>
        <ecNumber evidence="1">2.7.7.7</ecNumber>
    </recommendedName>
</protein>
<dbReference type="PIRSF" id="PIRSF005047">
    <property type="entry name" value="UCP005047_YshC"/>
    <property type="match status" value="1"/>
</dbReference>
<dbReference type="PRINTS" id="PR00870">
    <property type="entry name" value="DNAPOLXBETA"/>
</dbReference>
<dbReference type="PANTHER" id="PTHR36928">
    <property type="entry name" value="PHOSPHATASE YCDX-RELATED"/>
    <property type="match status" value="1"/>
</dbReference>
<dbReference type="SMART" id="SM00483">
    <property type="entry name" value="POLXc"/>
    <property type="match status" value="1"/>
</dbReference>
<evidence type="ECO:0000256" key="7">
    <source>
        <dbReference type="ARBA" id="ARBA00049244"/>
    </source>
</evidence>
<evidence type="ECO:0000256" key="3">
    <source>
        <dbReference type="ARBA" id="ARBA00022695"/>
    </source>
</evidence>
<gene>
    <name evidence="10" type="ORF">UU42_C0005G0025</name>
</gene>
<dbReference type="EC" id="2.7.7.7" evidence="1"/>
<dbReference type="Gene3D" id="3.30.210.10">
    <property type="entry name" value="DNA polymerase, thumb domain"/>
    <property type="match status" value="1"/>
</dbReference>
<dbReference type="InterPro" id="IPR002008">
    <property type="entry name" value="DNA_pol_X_beta-like"/>
</dbReference>
<keyword evidence="4" id="KW-0227">DNA damage</keyword>
<evidence type="ECO:0000256" key="5">
    <source>
        <dbReference type="ARBA" id="ARBA00022932"/>
    </source>
</evidence>
<feature type="domain" description="Polymerase/histidinol phosphatase N-terminal" evidence="8">
    <location>
        <begin position="345"/>
        <end position="435"/>
    </location>
</feature>
<dbReference type="Pfam" id="PF14520">
    <property type="entry name" value="HHH_5"/>
    <property type="match status" value="1"/>
</dbReference>
<evidence type="ECO:0000256" key="2">
    <source>
        <dbReference type="ARBA" id="ARBA00022679"/>
    </source>
</evidence>
<dbReference type="Proteomes" id="UP000034676">
    <property type="component" value="Unassembled WGS sequence"/>
</dbReference>
<dbReference type="InterPro" id="IPR050243">
    <property type="entry name" value="PHP_phosphatase"/>
</dbReference>
<dbReference type="CDD" id="cd07436">
    <property type="entry name" value="PHP_PolX"/>
    <property type="match status" value="1"/>
</dbReference>
<name>A0A0G0XVV1_9BACT</name>
<dbReference type="InterPro" id="IPR037160">
    <property type="entry name" value="DNA_Pol_thumb_sf"/>
</dbReference>
<dbReference type="InterPro" id="IPR043519">
    <property type="entry name" value="NT_sf"/>
</dbReference>
<dbReference type="GO" id="GO:0008270">
    <property type="term" value="F:zinc ion binding"/>
    <property type="evidence" value="ECO:0007669"/>
    <property type="project" value="TreeGrafter"/>
</dbReference>
<dbReference type="Pfam" id="PF14791">
    <property type="entry name" value="DNA_pol_B_thumb"/>
    <property type="match status" value="1"/>
</dbReference>
<evidence type="ECO:0000313" key="11">
    <source>
        <dbReference type="Proteomes" id="UP000034676"/>
    </source>
</evidence>
<organism evidence="10 11">
    <name type="scientific">Candidatus Woesebacteria bacterium GW2011_GWA1_41_13b</name>
    <dbReference type="NCBI Taxonomy" id="1618555"/>
    <lineage>
        <taxon>Bacteria</taxon>
        <taxon>Candidatus Woeseibacteriota</taxon>
    </lineage>
</organism>
<dbReference type="SUPFAM" id="SSF47802">
    <property type="entry name" value="DNA polymerase beta, N-terminal domain-like"/>
    <property type="match status" value="1"/>
</dbReference>
<dbReference type="SUPFAM" id="SSF81301">
    <property type="entry name" value="Nucleotidyltransferase"/>
    <property type="match status" value="1"/>
</dbReference>
<dbReference type="Gene3D" id="3.20.20.140">
    <property type="entry name" value="Metal-dependent hydrolases"/>
    <property type="match status" value="1"/>
</dbReference>
<dbReference type="InterPro" id="IPR004013">
    <property type="entry name" value="PHP_dom"/>
</dbReference>
<dbReference type="CDD" id="cd00141">
    <property type="entry name" value="NT_POLXc"/>
    <property type="match status" value="1"/>
</dbReference>
<comment type="caution">
    <text evidence="10">The sequence shown here is derived from an EMBL/GenBank/DDBJ whole genome shotgun (WGS) entry which is preliminary data.</text>
</comment>
<dbReference type="Pfam" id="PF02811">
    <property type="entry name" value="PHP"/>
    <property type="match status" value="1"/>
</dbReference>
<evidence type="ECO:0000256" key="4">
    <source>
        <dbReference type="ARBA" id="ARBA00022763"/>
    </source>
</evidence>
<dbReference type="InterPro" id="IPR047967">
    <property type="entry name" value="PolX_PHP"/>
</dbReference>
<evidence type="ECO:0000259" key="8">
    <source>
        <dbReference type="SMART" id="SM00481"/>
    </source>
</evidence>
<sequence length="590" mass="65933">MTNLEIATLLRKIAAAYQILDENRFKIIAYDRAGDSIEHLTSEAKDLWDNGKLGEIPGVGEGIAHYLDELFRTGRVKHFDDVMARVPEGVFPLLSVPGLGPKKAFKLVKELGLAHANDVVAGLEKAAKAGKIASIEGFGEKSQEDILSSIATYKRGQIKENRMELPIADGIAQEVMAHLKKHPSVVRVDVLGSLRRQVSTIGDIDIAAATKKPEDVVKHFLTYPCQKLVEQGQSGATILLHNGRQVDLRVQKPDAYGAMLQYFTGSKHHNIKLRTFALEEGLSLNEHGIKRIKTGSTQEYATEEAFYEAIKLPWIPPELREDKGEIEAAQAGKLPKLVEILDIKGDLHIHTSYNLESSHDLGVDSLGDHLTKAAELGYEYIGISDHNPSITNHTEDQIVDIMKRRKDKYEQLYSSWVQKVSKPKIFIMCEVDILPDGKLALPEKAFEYVDAVIVSVHSSFTQEKQHMTDRIVKAVNSYPKVRILGHPTGRLLLKREGLDADWGSVFAACKKQDVALEINAYPSRLDLPDDLVFDAVRLGLRFCINTDSHAVDQMELMKYGVAVARRGWAQTRDIVNTMGYNEFKKWLTKI</sequence>
<dbReference type="InterPro" id="IPR010996">
    <property type="entry name" value="HHH_MUS81"/>
</dbReference>
<keyword evidence="3" id="KW-0548">Nucleotidyltransferase</keyword>
<dbReference type="InterPro" id="IPR027421">
    <property type="entry name" value="DNA_pol_lamdba_lyase_dom_sf"/>
</dbReference>
<dbReference type="GO" id="GO:0005829">
    <property type="term" value="C:cytosol"/>
    <property type="evidence" value="ECO:0007669"/>
    <property type="project" value="TreeGrafter"/>
</dbReference>
<dbReference type="EMBL" id="LCAO01000005">
    <property type="protein sequence ID" value="KKR92062.1"/>
    <property type="molecule type" value="Genomic_DNA"/>
</dbReference>
<reference evidence="10 11" key="1">
    <citation type="journal article" date="2015" name="Nature">
        <title>rRNA introns, odd ribosomes, and small enigmatic genomes across a large radiation of phyla.</title>
        <authorList>
            <person name="Brown C.T."/>
            <person name="Hug L.A."/>
            <person name="Thomas B.C."/>
            <person name="Sharon I."/>
            <person name="Castelle C.J."/>
            <person name="Singh A."/>
            <person name="Wilkins M.J."/>
            <person name="Williams K.H."/>
            <person name="Banfield J.F."/>
        </authorList>
    </citation>
    <scope>NUCLEOTIDE SEQUENCE [LARGE SCALE GENOMIC DNA]</scope>
</reference>
<dbReference type="GO" id="GO:0006281">
    <property type="term" value="P:DNA repair"/>
    <property type="evidence" value="ECO:0007669"/>
    <property type="project" value="UniProtKB-KW"/>
</dbReference>
<feature type="domain" description="DNA-directed DNA polymerase X" evidence="9">
    <location>
        <begin position="1"/>
        <end position="321"/>
    </location>
</feature>
<dbReference type="InterPro" id="IPR022311">
    <property type="entry name" value="PolX-like"/>
</dbReference>
<dbReference type="Gene3D" id="3.30.460.10">
    <property type="entry name" value="Beta Polymerase, domain 2"/>
    <property type="match status" value="1"/>
</dbReference>